<proteinExistence type="predicted"/>
<sequence length="903" mass="104645">MRNVFKGFVFGLMLSNISYSQNYMDSISKYYLKDNNQKTIYFGEKFKKSLEDIGHIDNEGYAAILDILSSQYIDISDFDKAETYIKKVLEVRENKLKVYNGEYLFSLLNYGRFYKNQNNYEKAEIIFLKIDSLASKYNLKSDSVYGDCLRMLSKNYIYQDKLQNAEQTLLKSIENCKKYRPTFTDELMLNYVDLTRFYLNNKNYIKANEFANIIIYTTNDKQDLIEHYVEAIDLLSEICSGQKKYDLAIYKSKESLNIKKIQFGEVSKEVAKTYGILGDIYLYKKDFKEAEKYLLSEYEIIKFLYGKDDPRYYGNLFRLASFYYDYSKPNIASNYCIEINQLFITHLKNRISFYSNKELKFYIENEFYFRYLIFSFLNKYPNSFKDLTITTFENESLIKNFSLKNNKSFAKEINSDETLKPYLLNLKNKKNELQTYNISNNLKSKEQKNQIENQIELIEKNISKLTYNNKLKNLFEKNSYNDISIKLKENEVIIDLISFYYFDTNDGSESQPFYSVFLIKNNNVSPLYIPLFKEKQLEFLLAKSKNEKESTHIDKQYTEKAISDLFFKPLVKELENVTTIYLSPSGLGNQIDFAALSVSETQTLGEKYKVHILGSTAEIINYKEAGLDKKSKLELLLYGDIDYDKSEGLNTLVNATLENNSDTEFAGLATRSGITKWNYLTGTKKEVEQIKSNSQQNGFVSTIINGREATEESIKQLDGRTMPFVLHLATHGFFFPDPKTELPENKPKLFEDNKSHSTRAMVYKVSEDPMMRSGLLFAGANNYWGKPTDNLTTDDGILTSNEISNLDLSACQLVVLSACDTGLGDINGSEGVFGLQRAFKMAGVKNIIMSLWKVPDEQTSELFDVFYSECFSGKTIHEAFQIAQAKMKAKYSPYYWAGFVLLE</sequence>
<dbReference type="Proteomes" id="UP000318528">
    <property type="component" value="Unassembled WGS sequence"/>
</dbReference>
<dbReference type="RefSeq" id="WP_143387472.1">
    <property type="nucleotide sequence ID" value="NZ_VJZM01000014.1"/>
</dbReference>
<evidence type="ECO:0000256" key="1">
    <source>
        <dbReference type="SAM" id="Coils"/>
    </source>
</evidence>
<dbReference type="InterPro" id="IPR011990">
    <property type="entry name" value="TPR-like_helical_dom_sf"/>
</dbReference>
<evidence type="ECO:0000259" key="2">
    <source>
        <dbReference type="Pfam" id="PF12770"/>
    </source>
</evidence>
<name>A0ABY3CRP6_9FLAO</name>
<dbReference type="Gene3D" id="1.25.40.10">
    <property type="entry name" value="Tetratricopeptide repeat domain"/>
    <property type="match status" value="2"/>
</dbReference>
<dbReference type="SUPFAM" id="SSF48452">
    <property type="entry name" value="TPR-like"/>
    <property type="match status" value="2"/>
</dbReference>
<organism evidence="3 4">
    <name type="scientific">Flavobacterium gawalongense</name>
    <dbReference type="NCBI Taxonomy" id="2594432"/>
    <lineage>
        <taxon>Bacteria</taxon>
        <taxon>Pseudomonadati</taxon>
        <taxon>Bacteroidota</taxon>
        <taxon>Flavobacteriia</taxon>
        <taxon>Flavobacteriales</taxon>
        <taxon>Flavobacteriaceae</taxon>
        <taxon>Flavobacterium</taxon>
    </lineage>
</organism>
<feature type="domain" description="CHAT" evidence="2">
    <location>
        <begin position="560"/>
        <end position="901"/>
    </location>
</feature>
<evidence type="ECO:0000313" key="4">
    <source>
        <dbReference type="Proteomes" id="UP000318528"/>
    </source>
</evidence>
<accession>A0ABY3CRP6</accession>
<dbReference type="Pfam" id="PF12770">
    <property type="entry name" value="CHAT"/>
    <property type="match status" value="1"/>
</dbReference>
<dbReference type="PANTHER" id="PTHR10098">
    <property type="entry name" value="RAPSYN-RELATED"/>
    <property type="match status" value="1"/>
</dbReference>
<evidence type="ECO:0000313" key="3">
    <source>
        <dbReference type="EMBL" id="TRX05874.1"/>
    </source>
</evidence>
<protein>
    <submittedName>
        <fullName evidence="3">CHAT domain-containing protein</fullName>
    </submittedName>
</protein>
<dbReference type="InterPro" id="IPR024983">
    <property type="entry name" value="CHAT_dom"/>
</dbReference>
<comment type="caution">
    <text evidence="3">The sequence shown here is derived from an EMBL/GenBank/DDBJ whole genome shotgun (WGS) entry which is preliminary data.</text>
</comment>
<feature type="coiled-coil region" evidence="1">
    <location>
        <begin position="441"/>
        <end position="468"/>
    </location>
</feature>
<reference evidence="3 4" key="1">
    <citation type="submission" date="2019-07" db="EMBL/GenBank/DDBJ databases">
        <title>Novel species of Flavobacterium.</title>
        <authorList>
            <person name="Liu Q."/>
            <person name="Xin Y.-H."/>
        </authorList>
    </citation>
    <scope>NUCLEOTIDE SEQUENCE [LARGE SCALE GENOMIC DNA]</scope>
    <source>
        <strain evidence="3 4">GSP39</strain>
    </source>
</reference>
<keyword evidence="4" id="KW-1185">Reference proteome</keyword>
<dbReference type="EMBL" id="VJZN01000014">
    <property type="protein sequence ID" value="TRX05874.1"/>
    <property type="molecule type" value="Genomic_DNA"/>
</dbReference>
<keyword evidence="1" id="KW-0175">Coiled coil</keyword>
<gene>
    <name evidence="3" type="ORF">FNW12_09645</name>
</gene>